<keyword evidence="4" id="KW-0547">Nucleotide-binding</keyword>
<keyword evidence="2" id="KW-0548">Nucleotidyltransferase</keyword>
<keyword evidence="3" id="KW-0479">Metal-binding</keyword>
<gene>
    <name evidence="13" type="ORF">ACED57_23525</name>
</gene>
<dbReference type="Pfam" id="PF18134">
    <property type="entry name" value="AGS_C"/>
    <property type="match status" value="1"/>
</dbReference>
<evidence type="ECO:0000313" key="13">
    <source>
        <dbReference type="EMBL" id="MEZ8056066.1"/>
    </source>
</evidence>
<reference evidence="13 14" key="1">
    <citation type="submission" date="2024-06" db="EMBL/GenBank/DDBJ databases">
        <authorList>
            <person name="Steensen K."/>
            <person name="Seneca J."/>
            <person name="Bartlau N."/>
            <person name="Yu A.X."/>
            <person name="Polz M.F."/>
        </authorList>
    </citation>
    <scope>NUCLEOTIDE SEQUENCE [LARGE SCALE GENOMIC DNA]</scope>
    <source>
        <strain evidence="13 14">1F9</strain>
    </source>
</reference>
<evidence type="ECO:0000256" key="7">
    <source>
        <dbReference type="ARBA" id="ARBA00023080"/>
    </source>
</evidence>
<dbReference type="Proteomes" id="UP001569175">
    <property type="component" value="Unassembled WGS sequence"/>
</dbReference>
<protein>
    <recommendedName>
        <fullName evidence="9">Cyclic GMP-AMP synthase</fullName>
    </recommendedName>
</protein>
<organism evidence="13 14">
    <name type="scientific">Vibrio atlanticus</name>
    <dbReference type="NCBI Taxonomy" id="693153"/>
    <lineage>
        <taxon>Bacteria</taxon>
        <taxon>Pseudomonadati</taxon>
        <taxon>Pseudomonadota</taxon>
        <taxon>Gammaproteobacteria</taxon>
        <taxon>Vibrionales</taxon>
        <taxon>Vibrionaceae</taxon>
        <taxon>Vibrio</taxon>
    </lineage>
</organism>
<keyword evidence="7" id="KW-0546">Nucleotide metabolism</keyword>
<evidence type="ECO:0000313" key="14">
    <source>
        <dbReference type="Proteomes" id="UP001569175"/>
    </source>
</evidence>
<keyword evidence="1" id="KW-0808">Transferase</keyword>
<keyword evidence="6" id="KW-0460">Magnesium</keyword>
<dbReference type="EMBL" id="JBGOOL010000129">
    <property type="protein sequence ID" value="MEZ8056066.1"/>
    <property type="molecule type" value="Genomic_DNA"/>
</dbReference>
<evidence type="ECO:0000259" key="12">
    <source>
        <dbReference type="Pfam" id="PF21654"/>
    </source>
</evidence>
<evidence type="ECO:0000256" key="2">
    <source>
        <dbReference type="ARBA" id="ARBA00022695"/>
    </source>
</evidence>
<sequence length="453" mass="50918">MNCSDLFYNSQITSGTLHSRIKLSPSILSKGVAKKDALIDYLRDELSESFDCLVKFWLQGSYKSFTLIAPVDRQSTYDIDIGIYLISDLNKPNVEAKEVKEVLNATLSYYCQTDTEAKIQDSKNACEGLKFENFLTIDTPIYFIKDEQGSTPLLATDNGWVDSDPIAIQNWLTNAFTADADRSLMKRIVRYFKAWANIRWKQSDHKKIPSLALNILVANHLHIGNDEITSFEGTIANICSELAKSFEVLNPLNGQNILGMSDDAVAFAKQQFEHLNNVYLKVKDDDDSTKAIEYSNLFEHYFPQLPILTTQQGGISVPVITKIPEIFVERYDSSGKYLSGKITNEIEVRKGDSLTFRVNNTSDFYLSDEVHWTVRNEGPQSISANDIGHSEVTSINATSQRGSAYTGIHSMECLVKSWGSITGFSMVSVRVRPVANIVKSKTFKGLNKFGRRR</sequence>
<accession>A0ABV4KUG0</accession>
<evidence type="ECO:0000256" key="9">
    <source>
        <dbReference type="ARBA" id="ARBA00044145"/>
    </source>
</evidence>
<evidence type="ECO:0000259" key="11">
    <source>
        <dbReference type="Pfam" id="PF18134"/>
    </source>
</evidence>
<evidence type="ECO:0000256" key="10">
    <source>
        <dbReference type="ARBA" id="ARBA00048304"/>
    </source>
</evidence>
<feature type="domain" description="Cyclic GMP-AMP synthase DncV-like nucleotidyltransferase" evidence="12">
    <location>
        <begin position="55"/>
        <end position="142"/>
    </location>
</feature>
<evidence type="ECO:0000256" key="8">
    <source>
        <dbReference type="ARBA" id="ARBA00023118"/>
    </source>
</evidence>
<evidence type="ECO:0000256" key="3">
    <source>
        <dbReference type="ARBA" id="ARBA00022723"/>
    </source>
</evidence>
<dbReference type="Pfam" id="PF21654">
    <property type="entry name" value="DncV-like_NTFase"/>
    <property type="match status" value="1"/>
</dbReference>
<keyword evidence="14" id="KW-1185">Reference proteome</keyword>
<proteinExistence type="predicted"/>
<comment type="caution">
    <text evidence="13">The sequence shown here is derived from an EMBL/GenBank/DDBJ whole genome shotgun (WGS) entry which is preliminary data.</text>
</comment>
<dbReference type="RefSeq" id="WP_371708624.1">
    <property type="nucleotide sequence ID" value="NZ_JBGOOL010000129.1"/>
</dbReference>
<name>A0ABV4KUG0_9VIBR</name>
<evidence type="ECO:0000256" key="4">
    <source>
        <dbReference type="ARBA" id="ARBA00022741"/>
    </source>
</evidence>
<evidence type="ECO:0000256" key="5">
    <source>
        <dbReference type="ARBA" id="ARBA00022840"/>
    </source>
</evidence>
<feature type="domain" description="Adenylyl/Guanylyl and SMODS C-terminal sensor" evidence="11">
    <location>
        <begin position="336"/>
        <end position="431"/>
    </location>
</feature>
<dbReference type="InterPro" id="IPR040511">
    <property type="entry name" value="AGS_C"/>
</dbReference>
<evidence type="ECO:0000256" key="6">
    <source>
        <dbReference type="ARBA" id="ARBA00022842"/>
    </source>
</evidence>
<evidence type="ECO:0000256" key="1">
    <source>
        <dbReference type="ARBA" id="ARBA00022679"/>
    </source>
</evidence>
<keyword evidence="8" id="KW-0051">Antiviral defense</keyword>
<dbReference type="InterPro" id="IPR048445">
    <property type="entry name" value="DncV-like_NTFase"/>
</dbReference>
<keyword evidence="5" id="KW-0067">ATP-binding</keyword>
<comment type="catalytic activity">
    <reaction evidence="10">
        <text>GTP + ATP = 3',3'-cGAMP + 2 diphosphate</text>
        <dbReference type="Rhea" id="RHEA:35647"/>
        <dbReference type="ChEBI" id="CHEBI:30616"/>
        <dbReference type="ChEBI" id="CHEBI:33019"/>
        <dbReference type="ChEBI" id="CHEBI:37565"/>
        <dbReference type="ChEBI" id="CHEBI:71501"/>
    </reaction>
    <physiologicalReaction direction="left-to-right" evidence="10">
        <dbReference type="Rhea" id="RHEA:35648"/>
    </physiologicalReaction>
</comment>